<evidence type="ECO:0000259" key="1">
    <source>
        <dbReference type="Pfam" id="PF01408"/>
    </source>
</evidence>
<gene>
    <name evidence="3" type="ORF">QTN89_04825</name>
</gene>
<proteinExistence type="predicted"/>
<dbReference type="InterPro" id="IPR000683">
    <property type="entry name" value="Gfo/Idh/MocA-like_OxRdtase_N"/>
</dbReference>
<dbReference type="RefSeq" id="WP_289162406.1">
    <property type="nucleotide sequence ID" value="NZ_JASZZN010000003.1"/>
</dbReference>
<name>A0ABT7PE27_9BACT</name>
<feature type="domain" description="Gfo/Idh/MocA-like oxidoreductase N-terminal" evidence="1">
    <location>
        <begin position="41"/>
        <end position="164"/>
    </location>
</feature>
<organism evidence="3 4">
    <name type="scientific">Roseiconus lacunae</name>
    <dbReference type="NCBI Taxonomy" id="2605694"/>
    <lineage>
        <taxon>Bacteria</taxon>
        <taxon>Pseudomonadati</taxon>
        <taxon>Planctomycetota</taxon>
        <taxon>Planctomycetia</taxon>
        <taxon>Pirellulales</taxon>
        <taxon>Pirellulaceae</taxon>
        <taxon>Roseiconus</taxon>
    </lineage>
</organism>
<dbReference type="PANTHER" id="PTHR43818:SF5">
    <property type="entry name" value="OXIDOREDUCTASE FAMILY PROTEIN"/>
    <property type="match status" value="1"/>
</dbReference>
<dbReference type="SUPFAM" id="SSF51735">
    <property type="entry name" value="NAD(P)-binding Rossmann-fold domains"/>
    <property type="match status" value="1"/>
</dbReference>
<dbReference type="Gene3D" id="3.40.50.720">
    <property type="entry name" value="NAD(P)-binding Rossmann-like Domain"/>
    <property type="match status" value="1"/>
</dbReference>
<dbReference type="InterPro" id="IPR050463">
    <property type="entry name" value="Gfo/Idh/MocA_oxidrdct_glycsds"/>
</dbReference>
<dbReference type="InterPro" id="IPR036291">
    <property type="entry name" value="NAD(P)-bd_dom_sf"/>
</dbReference>
<reference evidence="3 4" key="1">
    <citation type="submission" date="2023-06" db="EMBL/GenBank/DDBJ databases">
        <title>Roseiconus lacunae JC819 isolated from Gulf of Mannar region, Tamil Nadu.</title>
        <authorList>
            <person name="Pk S."/>
            <person name="Ch S."/>
            <person name="Ch V.R."/>
        </authorList>
    </citation>
    <scope>NUCLEOTIDE SEQUENCE [LARGE SCALE GENOMIC DNA]</scope>
    <source>
        <strain evidence="3 4">JC819</strain>
    </source>
</reference>
<dbReference type="SUPFAM" id="SSF55347">
    <property type="entry name" value="Glyceraldehyde-3-phosphate dehydrogenase-like, C-terminal domain"/>
    <property type="match status" value="1"/>
</dbReference>
<dbReference type="Proteomes" id="UP001239462">
    <property type="component" value="Unassembled WGS sequence"/>
</dbReference>
<dbReference type="InterPro" id="IPR043906">
    <property type="entry name" value="Gfo/Idh/MocA_OxRdtase_bact_C"/>
</dbReference>
<comment type="caution">
    <text evidence="3">The sequence shown here is derived from an EMBL/GenBank/DDBJ whole genome shotgun (WGS) entry which is preliminary data.</text>
</comment>
<dbReference type="Pfam" id="PF19051">
    <property type="entry name" value="GFO_IDH_MocA_C2"/>
    <property type="match status" value="1"/>
</dbReference>
<feature type="domain" description="Gfo/Idh/MocA-like oxidoreductase bacterial type C-terminal" evidence="2">
    <location>
        <begin position="206"/>
        <end position="437"/>
    </location>
</feature>
<evidence type="ECO:0000313" key="3">
    <source>
        <dbReference type="EMBL" id="MDM4014744.1"/>
    </source>
</evidence>
<evidence type="ECO:0000313" key="4">
    <source>
        <dbReference type="Proteomes" id="UP001239462"/>
    </source>
</evidence>
<dbReference type="Gene3D" id="3.30.360.10">
    <property type="entry name" value="Dihydrodipicolinate Reductase, domain 2"/>
    <property type="match status" value="1"/>
</dbReference>
<keyword evidence="4" id="KW-1185">Reference proteome</keyword>
<sequence>MSQRTNRRLFLSRCVSSVAATSVAYGSGDLVAAKNDRPLLGLIGAGYQPETKRKGRGIAIGLAASGLADIAMLCEIDSQAADYASETVCGGKAKVVHDYRYVIDDPSIEAVLIGTPDHWHAKIAIEAMKAGKDVYCEKPVAVTVQEGQWLRDVAQQTNRVFQVGTQQRSEYGQRFLTAIAMVRAGRLGKLRRIHIGLNEGWEGGPFSTQPTPKTLDWERWLGPAPMTDYLPQRSHRTFRWWYEYAGGQLCDWGAHHVDIAQWAIEQQASGPTTIKTTARLNQPLVNGQATRDDTYNTPITFSAECQFAGGITMLIDSSRNGITFEGDQGRIFVNRGTLEGKPVDALRDAPLPEDAIANVYGGTPAVSHMQNFIDCVQSRDTPISDIDSHHRTLSTCHLANISVRLGRPLRWDPLRERFLGDEEANALLSRQYRKGYEIDV</sequence>
<evidence type="ECO:0000259" key="2">
    <source>
        <dbReference type="Pfam" id="PF19051"/>
    </source>
</evidence>
<dbReference type="PANTHER" id="PTHR43818">
    <property type="entry name" value="BCDNA.GH03377"/>
    <property type="match status" value="1"/>
</dbReference>
<dbReference type="Pfam" id="PF01408">
    <property type="entry name" value="GFO_IDH_MocA"/>
    <property type="match status" value="1"/>
</dbReference>
<protein>
    <submittedName>
        <fullName evidence="3">Gfo/Idh/MocA family oxidoreductase</fullName>
    </submittedName>
</protein>
<dbReference type="EMBL" id="JASZZN010000003">
    <property type="protein sequence ID" value="MDM4014744.1"/>
    <property type="molecule type" value="Genomic_DNA"/>
</dbReference>
<accession>A0ABT7PE27</accession>